<dbReference type="Proteomes" id="UP001321760">
    <property type="component" value="Unassembled WGS sequence"/>
</dbReference>
<proteinExistence type="predicted"/>
<evidence type="ECO:0000256" key="1">
    <source>
        <dbReference type="SAM" id="MobiDB-lite"/>
    </source>
</evidence>
<evidence type="ECO:0008006" key="4">
    <source>
        <dbReference type="Google" id="ProtNLM"/>
    </source>
</evidence>
<accession>A0AAV9H4A2</accession>
<feature type="region of interest" description="Disordered" evidence="1">
    <location>
        <begin position="83"/>
        <end position="107"/>
    </location>
</feature>
<evidence type="ECO:0000313" key="2">
    <source>
        <dbReference type="EMBL" id="KAK4454845.1"/>
    </source>
</evidence>
<reference evidence="2" key="2">
    <citation type="submission" date="2023-05" db="EMBL/GenBank/DDBJ databases">
        <authorList>
            <consortium name="Lawrence Berkeley National Laboratory"/>
            <person name="Steindorff A."/>
            <person name="Hensen N."/>
            <person name="Bonometti L."/>
            <person name="Westerberg I."/>
            <person name="Brannstrom I.O."/>
            <person name="Guillou S."/>
            <person name="Cros-Aarteil S."/>
            <person name="Calhoun S."/>
            <person name="Haridas S."/>
            <person name="Kuo A."/>
            <person name="Mondo S."/>
            <person name="Pangilinan J."/>
            <person name="Riley R."/>
            <person name="Labutti K."/>
            <person name="Andreopoulos B."/>
            <person name="Lipzen A."/>
            <person name="Chen C."/>
            <person name="Yanf M."/>
            <person name="Daum C."/>
            <person name="Ng V."/>
            <person name="Clum A."/>
            <person name="Ohm R."/>
            <person name="Martin F."/>
            <person name="Silar P."/>
            <person name="Natvig D."/>
            <person name="Lalanne C."/>
            <person name="Gautier V."/>
            <person name="Ament-Velasquez S.L."/>
            <person name="Kruys A."/>
            <person name="Hutchinson M.I."/>
            <person name="Powell A.J."/>
            <person name="Barry K."/>
            <person name="Miller A.N."/>
            <person name="Grigoriev I.V."/>
            <person name="Debuchy R."/>
            <person name="Gladieux P."/>
            <person name="Thoren M.H."/>
            <person name="Johannesson H."/>
        </authorList>
    </citation>
    <scope>NUCLEOTIDE SEQUENCE</scope>
    <source>
        <strain evidence="2">PSN243</strain>
    </source>
</reference>
<sequence>MCRMLTFSGKCSQCMCAFTWNDLSQRLSCLEAKNNGVFGQCRHGVDVEKHSFDQECDRCTAATEADEGYGGMEEDYEIQAAAARGMAKNSVTDRSEDGRRRKKQRTS</sequence>
<protein>
    <recommendedName>
        <fullName evidence="4">Stc1 domain-containing protein</fullName>
    </recommendedName>
</protein>
<keyword evidence="3" id="KW-1185">Reference proteome</keyword>
<reference evidence="2" key="1">
    <citation type="journal article" date="2023" name="Mol. Phylogenet. Evol.">
        <title>Genome-scale phylogeny and comparative genomics of the fungal order Sordariales.</title>
        <authorList>
            <person name="Hensen N."/>
            <person name="Bonometti L."/>
            <person name="Westerberg I."/>
            <person name="Brannstrom I.O."/>
            <person name="Guillou S."/>
            <person name="Cros-Aarteil S."/>
            <person name="Calhoun S."/>
            <person name="Haridas S."/>
            <person name="Kuo A."/>
            <person name="Mondo S."/>
            <person name="Pangilinan J."/>
            <person name="Riley R."/>
            <person name="LaButti K."/>
            <person name="Andreopoulos B."/>
            <person name="Lipzen A."/>
            <person name="Chen C."/>
            <person name="Yan M."/>
            <person name="Daum C."/>
            <person name="Ng V."/>
            <person name="Clum A."/>
            <person name="Steindorff A."/>
            <person name="Ohm R.A."/>
            <person name="Martin F."/>
            <person name="Silar P."/>
            <person name="Natvig D.O."/>
            <person name="Lalanne C."/>
            <person name="Gautier V."/>
            <person name="Ament-Velasquez S.L."/>
            <person name="Kruys A."/>
            <person name="Hutchinson M.I."/>
            <person name="Powell A.J."/>
            <person name="Barry K."/>
            <person name="Miller A.N."/>
            <person name="Grigoriev I.V."/>
            <person name="Debuchy R."/>
            <person name="Gladieux P."/>
            <person name="Hiltunen Thoren M."/>
            <person name="Johannesson H."/>
        </authorList>
    </citation>
    <scope>NUCLEOTIDE SEQUENCE</scope>
    <source>
        <strain evidence="2">PSN243</strain>
    </source>
</reference>
<dbReference type="AlphaFoldDB" id="A0AAV9H4A2"/>
<evidence type="ECO:0000313" key="3">
    <source>
        <dbReference type="Proteomes" id="UP001321760"/>
    </source>
</evidence>
<comment type="caution">
    <text evidence="2">The sequence shown here is derived from an EMBL/GenBank/DDBJ whole genome shotgun (WGS) entry which is preliminary data.</text>
</comment>
<gene>
    <name evidence="2" type="ORF">QBC34DRAFT_374619</name>
</gene>
<organism evidence="2 3">
    <name type="scientific">Podospora aff. communis PSN243</name>
    <dbReference type="NCBI Taxonomy" id="3040156"/>
    <lineage>
        <taxon>Eukaryota</taxon>
        <taxon>Fungi</taxon>
        <taxon>Dikarya</taxon>
        <taxon>Ascomycota</taxon>
        <taxon>Pezizomycotina</taxon>
        <taxon>Sordariomycetes</taxon>
        <taxon>Sordariomycetidae</taxon>
        <taxon>Sordariales</taxon>
        <taxon>Podosporaceae</taxon>
        <taxon>Podospora</taxon>
    </lineage>
</organism>
<dbReference type="EMBL" id="MU865915">
    <property type="protein sequence ID" value="KAK4454845.1"/>
    <property type="molecule type" value="Genomic_DNA"/>
</dbReference>
<name>A0AAV9H4A2_9PEZI</name>